<dbReference type="Pfam" id="PF11783">
    <property type="entry name" value="Cytochrome_cB"/>
    <property type="match status" value="1"/>
</dbReference>
<dbReference type="SUPFAM" id="SSF48695">
    <property type="entry name" value="Multiheme cytochromes"/>
    <property type="match status" value="1"/>
</dbReference>
<protein>
    <submittedName>
        <fullName evidence="5">Tetrathionate reductase family octaheme c-type cytochrome</fullName>
    </submittedName>
</protein>
<dbReference type="Pfam" id="PF13435">
    <property type="entry name" value="Cytochrome_C554"/>
    <property type="match status" value="1"/>
</dbReference>
<keyword evidence="2" id="KW-0812">Transmembrane</keyword>
<dbReference type="GO" id="GO:0016491">
    <property type="term" value="F:oxidoreductase activity"/>
    <property type="evidence" value="ECO:0007669"/>
    <property type="project" value="TreeGrafter"/>
</dbReference>
<dbReference type="PANTHER" id="PTHR35038:SF5">
    <property type="entry name" value="CYTOCHROME C-TYPE PROTEIN NRFB"/>
    <property type="match status" value="1"/>
</dbReference>
<keyword evidence="1 3" id="KW-0732">Signal</keyword>
<name>A0AA49FLX0_9PROT</name>
<reference evidence="5" key="1">
    <citation type="journal article" date="2023" name="Nat. Microbiol.">
        <title>Enrichment and characterization of a nitric oxide-reducing microbial community in a continuous bioreactor.</title>
        <authorList>
            <person name="Garrido-Amador P."/>
            <person name="Stortenbeker N."/>
            <person name="Wessels H.J.C.T."/>
            <person name="Speth D.R."/>
            <person name="Garcia-Heredia I."/>
            <person name="Kartal B."/>
        </authorList>
    </citation>
    <scope>NUCLEOTIDE SEQUENCE</scope>
    <source>
        <strain evidence="5">MAG1</strain>
    </source>
</reference>
<organism evidence="5">
    <name type="scientific">Candidatus Nitricoxidivorans perseverans</name>
    <dbReference type="NCBI Taxonomy" id="2975601"/>
    <lineage>
        <taxon>Bacteria</taxon>
        <taxon>Pseudomonadati</taxon>
        <taxon>Pseudomonadota</taxon>
        <taxon>Betaproteobacteria</taxon>
        <taxon>Nitrosomonadales</taxon>
        <taxon>Sterolibacteriaceae</taxon>
        <taxon>Candidatus Nitricoxidivorans</taxon>
    </lineage>
</organism>
<dbReference type="PIRSF" id="PIRSF039014">
    <property type="entry name" value="OTR_cyc"/>
    <property type="match status" value="1"/>
</dbReference>
<feature type="chain" id="PRO_5041317744" evidence="3">
    <location>
        <begin position="27"/>
        <end position="538"/>
    </location>
</feature>
<dbReference type="KEGG" id="npv:OHM77_03665"/>
<dbReference type="PANTHER" id="PTHR35038">
    <property type="entry name" value="DISSIMILATORY SULFITE REDUCTASE SIRA"/>
    <property type="match status" value="1"/>
</dbReference>
<proteinExistence type="predicted"/>
<dbReference type="EMBL" id="CP107246">
    <property type="protein sequence ID" value="WIM06396.1"/>
    <property type="molecule type" value="Genomic_DNA"/>
</dbReference>
<dbReference type="AlphaFoldDB" id="A0AA49FLX0"/>
<dbReference type="NCBIfam" id="TIGR04315">
    <property type="entry name" value="octaheme_Shew"/>
    <property type="match status" value="1"/>
</dbReference>
<dbReference type="InterPro" id="IPR051829">
    <property type="entry name" value="Multiheme_Cytochr_ET"/>
</dbReference>
<accession>A0AA49FLX0</accession>
<feature type="transmembrane region" description="Helical" evidence="2">
    <location>
        <begin position="510"/>
        <end position="532"/>
    </location>
</feature>
<gene>
    <name evidence="5" type="ORF">OHM77_03665</name>
</gene>
<evidence type="ECO:0000256" key="3">
    <source>
        <dbReference type="SAM" id="SignalP"/>
    </source>
</evidence>
<evidence type="ECO:0000256" key="2">
    <source>
        <dbReference type="SAM" id="Phobius"/>
    </source>
</evidence>
<dbReference type="InterPro" id="IPR023155">
    <property type="entry name" value="Cyt_c-552/4"/>
</dbReference>
<evidence type="ECO:0000313" key="5">
    <source>
        <dbReference type="EMBL" id="WIM06396.1"/>
    </source>
</evidence>
<keyword evidence="2" id="KW-0472">Membrane</keyword>
<dbReference type="InterPro" id="IPR024673">
    <property type="entry name" value="Octahem_Cyt_c"/>
</dbReference>
<evidence type="ECO:0000259" key="4">
    <source>
        <dbReference type="Pfam" id="PF13435"/>
    </source>
</evidence>
<dbReference type="Gene3D" id="1.10.1130.10">
    <property type="entry name" value="Flavocytochrome C3, Chain A"/>
    <property type="match status" value="1"/>
</dbReference>
<keyword evidence="2" id="KW-1133">Transmembrane helix</keyword>
<sequence length="538" mass="58713">MQRIRWTAAALLSGWLALIGASSALAEAAPVKLNTTADHAKFKELQKQFNSGPEVTKACLSCHTEAAGQIHRTKHWTWEFLNPDNQQRLGKKNVMNNFCISISQNYPFCTGCHIGYGWKDKNFDFTSEVNVDCLACHDTTGTYKKPPGLAGNPVVGKPLEMPPGSGKFINPVDLAKVAQKVGRTSRDTCGACHFFGGGGDGVKHGDMDSSLAAPDAELDIHMDAAGLDFTCSTCHKTSSHDVPGSRYKPTATEKHAAHIRGKEKQGNPATCQACHGNTPHKSQVLLRQVRMNTHAEKIACQTCHIPAFARGGVPTKLSWDWSTAGKLDANGKQFTIKDKHGHATYASHKGDFILGEKVKPEYRWFNGDIKYTLLGDKVEKTDMPTPINRIGGSPTDGRSMIWPMKVMHGVQPFDPVNKTLVMPHTAGAGGFWKELNWESAIADGMRNMGAPFSGKVDFIKTEMYWPITHMVAPKDKVVTCAECHAADSRLKGIDGVYMPGYSKFGWLERVGWLVALFAFVGVLIHGGARIVLSLKKAG</sequence>
<feature type="signal peptide" evidence="3">
    <location>
        <begin position="1"/>
        <end position="26"/>
    </location>
</feature>
<dbReference type="InterPro" id="IPR036280">
    <property type="entry name" value="Multihaem_cyt_sf"/>
</dbReference>
<feature type="domain" description="Cytochrome c-552/4" evidence="4">
    <location>
        <begin position="58"/>
        <end position="137"/>
    </location>
</feature>
<evidence type="ECO:0000256" key="1">
    <source>
        <dbReference type="ARBA" id="ARBA00022729"/>
    </source>
</evidence>
<dbReference type="Proteomes" id="UP001234916">
    <property type="component" value="Chromosome"/>
</dbReference>